<dbReference type="Pfam" id="PF00814">
    <property type="entry name" value="TsaD"/>
    <property type="match status" value="1"/>
</dbReference>
<accession>A0A9D1PY35</accession>
<evidence type="ECO:0000313" key="10">
    <source>
        <dbReference type="Proteomes" id="UP000886752"/>
    </source>
</evidence>
<dbReference type="CDD" id="cd24133">
    <property type="entry name" value="ASKHA_NBD_TsaD_bac"/>
    <property type="match status" value="1"/>
</dbReference>
<dbReference type="AlphaFoldDB" id="A0A9D1PY35"/>
<keyword evidence="1 7" id="KW-0808">Transferase</keyword>
<evidence type="ECO:0000256" key="6">
    <source>
        <dbReference type="ARBA" id="ARBA00048117"/>
    </source>
</evidence>
<evidence type="ECO:0000256" key="2">
    <source>
        <dbReference type="ARBA" id="ARBA00022694"/>
    </source>
</evidence>
<evidence type="ECO:0000256" key="4">
    <source>
        <dbReference type="ARBA" id="ARBA00023004"/>
    </source>
</evidence>
<comment type="catalytic activity">
    <reaction evidence="6 7">
        <text>L-threonylcarbamoyladenylate + adenosine(37) in tRNA = N(6)-L-threonylcarbamoyladenosine(37) in tRNA + AMP + H(+)</text>
        <dbReference type="Rhea" id="RHEA:37059"/>
        <dbReference type="Rhea" id="RHEA-COMP:10162"/>
        <dbReference type="Rhea" id="RHEA-COMP:10163"/>
        <dbReference type="ChEBI" id="CHEBI:15378"/>
        <dbReference type="ChEBI" id="CHEBI:73682"/>
        <dbReference type="ChEBI" id="CHEBI:74411"/>
        <dbReference type="ChEBI" id="CHEBI:74418"/>
        <dbReference type="ChEBI" id="CHEBI:456215"/>
        <dbReference type="EC" id="2.3.1.234"/>
    </reaction>
</comment>
<feature type="binding site" evidence="7">
    <location>
        <position position="182"/>
    </location>
    <ligand>
        <name>substrate</name>
    </ligand>
</feature>
<dbReference type="NCBIfam" id="TIGR00329">
    <property type="entry name" value="gcp_kae1"/>
    <property type="match status" value="1"/>
</dbReference>
<dbReference type="Gene3D" id="3.30.420.40">
    <property type="match status" value="2"/>
</dbReference>
<comment type="caution">
    <text evidence="9">The sequence shown here is derived from an EMBL/GenBank/DDBJ whole genome shotgun (WGS) entry which is preliminary data.</text>
</comment>
<dbReference type="InterPro" id="IPR000905">
    <property type="entry name" value="Gcp-like_dom"/>
</dbReference>
<evidence type="ECO:0000256" key="5">
    <source>
        <dbReference type="ARBA" id="ARBA00023315"/>
    </source>
</evidence>
<dbReference type="GO" id="GO:0005506">
    <property type="term" value="F:iron ion binding"/>
    <property type="evidence" value="ECO:0007669"/>
    <property type="project" value="UniProtKB-UniRule"/>
</dbReference>
<dbReference type="InterPro" id="IPR017861">
    <property type="entry name" value="KAE1/TsaD"/>
</dbReference>
<dbReference type="PANTHER" id="PTHR11735:SF6">
    <property type="entry name" value="TRNA N6-ADENOSINE THREONYLCARBAMOYLTRANSFERASE, MITOCHONDRIAL"/>
    <property type="match status" value="1"/>
</dbReference>
<keyword evidence="3 7" id="KW-0479">Metal-binding</keyword>
<feature type="binding site" evidence="7">
    <location>
        <position position="312"/>
    </location>
    <ligand>
        <name>Fe cation</name>
        <dbReference type="ChEBI" id="CHEBI:24875"/>
    </ligand>
</feature>
<keyword evidence="4 7" id="KW-0408">Iron</keyword>
<comment type="cofactor">
    <cofactor evidence="7">
        <name>Fe(2+)</name>
        <dbReference type="ChEBI" id="CHEBI:29033"/>
    </cofactor>
    <text evidence="7">Binds 1 Fe(2+) ion per subunit.</text>
</comment>
<proteinExistence type="inferred from homology"/>
<sequence length="353" mass="37906">MLVLGIESSCDETGLALVEDGRLKDAVLASQADIHALFGGVVPELASREHLRFMGPLFDILMERQHLSPADLDAVAVARGPGLLGCLLVGTAFAKGLCLGTKARLLGVNHIMAHLLACGLENELTFPAIGLLVSGGHSNIYVFRSPVDAEQLGRTLDDAAGEAFDKCGKILGLAYPGGKLLDALARRGRADRHLFPRPYLDNDNLDFSFSGLKTAVALHVEHHLSQASWPRPLTDVHDAPQELCDCCASFNLAVVDTLQAKVERALARYPYVKTLLLAGGVAANSLLRERMTAFMEKRGGRAIMPRSSLCTDNAAMIAYAGWCALKEGYASDLSLEAVPRGRSIPQDWVKLPA</sequence>
<dbReference type="GO" id="GO:0061711">
    <property type="term" value="F:tRNA N(6)-L-threonylcarbamoyladenine synthase activity"/>
    <property type="evidence" value="ECO:0007669"/>
    <property type="project" value="UniProtKB-EC"/>
</dbReference>
<dbReference type="InterPro" id="IPR043129">
    <property type="entry name" value="ATPase_NBD"/>
</dbReference>
<feature type="binding site" evidence="7">
    <location>
        <position position="165"/>
    </location>
    <ligand>
        <name>substrate</name>
    </ligand>
</feature>
<reference evidence="9" key="1">
    <citation type="journal article" date="2021" name="PeerJ">
        <title>Extensive microbial diversity within the chicken gut microbiome revealed by metagenomics and culture.</title>
        <authorList>
            <person name="Gilroy R."/>
            <person name="Ravi A."/>
            <person name="Getino M."/>
            <person name="Pursley I."/>
            <person name="Horton D.L."/>
            <person name="Alikhan N.F."/>
            <person name="Baker D."/>
            <person name="Gharbi K."/>
            <person name="Hall N."/>
            <person name="Watson M."/>
            <person name="Adriaenssens E.M."/>
            <person name="Foster-Nyarko E."/>
            <person name="Jarju S."/>
            <person name="Secka A."/>
            <person name="Antonio M."/>
            <person name="Oren A."/>
            <person name="Chaudhuri R.R."/>
            <person name="La Ragione R."/>
            <person name="Hildebrand F."/>
            <person name="Pallen M.J."/>
        </authorList>
    </citation>
    <scope>NUCLEOTIDE SEQUENCE</scope>
    <source>
        <strain evidence="9">ChiHecec2B26-446</strain>
    </source>
</reference>
<feature type="binding site" evidence="7">
    <location>
        <position position="110"/>
    </location>
    <ligand>
        <name>Fe cation</name>
        <dbReference type="ChEBI" id="CHEBI:24875"/>
    </ligand>
</feature>
<evidence type="ECO:0000256" key="1">
    <source>
        <dbReference type="ARBA" id="ARBA00022679"/>
    </source>
</evidence>
<dbReference type="PRINTS" id="PR00789">
    <property type="entry name" value="OSIALOPTASE"/>
</dbReference>
<keyword evidence="7" id="KW-0963">Cytoplasm</keyword>
<feature type="domain" description="Gcp-like" evidence="8">
    <location>
        <begin position="27"/>
        <end position="319"/>
    </location>
</feature>
<dbReference type="NCBIfam" id="TIGR03723">
    <property type="entry name" value="T6A_TsaD_YgjD"/>
    <property type="match status" value="1"/>
</dbReference>
<feature type="binding site" evidence="7">
    <location>
        <begin position="132"/>
        <end position="136"/>
    </location>
    <ligand>
        <name>substrate</name>
    </ligand>
</feature>
<feature type="binding site" evidence="7">
    <location>
        <position position="284"/>
    </location>
    <ligand>
        <name>substrate</name>
    </ligand>
</feature>
<keyword evidence="5 7" id="KW-0012">Acyltransferase</keyword>
<comment type="similarity">
    <text evidence="7">Belongs to the KAE1 / TsaD family.</text>
</comment>
<dbReference type="PANTHER" id="PTHR11735">
    <property type="entry name" value="TRNA N6-ADENOSINE THREONYLCARBAMOYLTRANSFERASE"/>
    <property type="match status" value="1"/>
</dbReference>
<dbReference type="GO" id="GO:0005737">
    <property type="term" value="C:cytoplasm"/>
    <property type="evidence" value="ECO:0007669"/>
    <property type="project" value="UniProtKB-SubCell"/>
</dbReference>
<gene>
    <name evidence="7 9" type="primary">tsaD</name>
    <name evidence="9" type="ORF">H9894_09310</name>
</gene>
<dbReference type="Proteomes" id="UP000886752">
    <property type="component" value="Unassembled WGS sequence"/>
</dbReference>
<organism evidence="9 10">
    <name type="scientific">Candidatus Desulfovibrio intestinipullorum</name>
    <dbReference type="NCBI Taxonomy" id="2838536"/>
    <lineage>
        <taxon>Bacteria</taxon>
        <taxon>Pseudomonadati</taxon>
        <taxon>Thermodesulfobacteriota</taxon>
        <taxon>Desulfovibrionia</taxon>
        <taxon>Desulfovibrionales</taxon>
        <taxon>Desulfovibrionaceae</taxon>
        <taxon>Desulfovibrio</taxon>
    </lineage>
</organism>
<dbReference type="GO" id="GO:0002949">
    <property type="term" value="P:tRNA threonylcarbamoyladenosine modification"/>
    <property type="evidence" value="ECO:0007669"/>
    <property type="project" value="UniProtKB-UniRule"/>
</dbReference>
<evidence type="ECO:0000259" key="8">
    <source>
        <dbReference type="Pfam" id="PF00814"/>
    </source>
</evidence>
<dbReference type="EMBL" id="DXHV01000078">
    <property type="protein sequence ID" value="HIW01366.1"/>
    <property type="molecule type" value="Genomic_DNA"/>
</dbReference>
<dbReference type="HAMAP" id="MF_01445">
    <property type="entry name" value="TsaD"/>
    <property type="match status" value="1"/>
</dbReference>
<comment type="function">
    <text evidence="7">Required for the formation of a threonylcarbamoyl group on adenosine at position 37 (t(6)A37) in tRNAs that read codons beginning with adenine. Is involved in the transfer of the threonylcarbamoyl moiety of threonylcarbamoyl-AMP (TC-AMP) to the N6 group of A37, together with TsaE and TsaB. TsaD likely plays a direct catalytic role in this reaction.</text>
</comment>
<keyword evidence="2 7" id="KW-0819">tRNA processing</keyword>
<protein>
    <recommendedName>
        <fullName evidence="7">tRNA N6-adenosine threonylcarbamoyltransferase</fullName>
        <ecNumber evidence="7">2.3.1.234</ecNumber>
    </recommendedName>
    <alternativeName>
        <fullName evidence="7">N6-L-threonylcarbamoyladenine synthase</fullName>
        <shortName evidence="7">t(6)A synthase</shortName>
    </alternativeName>
    <alternativeName>
        <fullName evidence="7">t(6)A37 threonylcarbamoyladenosine biosynthesis protein TsaD</fullName>
    </alternativeName>
    <alternativeName>
        <fullName evidence="7">tRNA threonylcarbamoyladenosine biosynthesis protein TsaD</fullName>
    </alternativeName>
</protein>
<feature type="binding site" evidence="7">
    <location>
        <position position="114"/>
    </location>
    <ligand>
        <name>Fe cation</name>
        <dbReference type="ChEBI" id="CHEBI:24875"/>
    </ligand>
</feature>
<comment type="subcellular location">
    <subcellularLocation>
        <location evidence="7">Cytoplasm</location>
    </subcellularLocation>
</comment>
<evidence type="ECO:0000256" key="7">
    <source>
        <dbReference type="HAMAP-Rule" id="MF_01445"/>
    </source>
</evidence>
<reference evidence="9" key="2">
    <citation type="submission" date="2021-04" db="EMBL/GenBank/DDBJ databases">
        <authorList>
            <person name="Gilroy R."/>
        </authorList>
    </citation>
    <scope>NUCLEOTIDE SEQUENCE</scope>
    <source>
        <strain evidence="9">ChiHecec2B26-446</strain>
    </source>
</reference>
<evidence type="ECO:0000313" key="9">
    <source>
        <dbReference type="EMBL" id="HIW01366.1"/>
    </source>
</evidence>
<feature type="binding site" evidence="7">
    <location>
        <position position="178"/>
    </location>
    <ligand>
        <name>substrate</name>
    </ligand>
</feature>
<dbReference type="InterPro" id="IPR022450">
    <property type="entry name" value="TsaD"/>
</dbReference>
<name>A0A9D1PY35_9BACT</name>
<dbReference type="EC" id="2.3.1.234" evidence="7"/>
<evidence type="ECO:0000256" key="3">
    <source>
        <dbReference type="ARBA" id="ARBA00022723"/>
    </source>
</evidence>
<dbReference type="SUPFAM" id="SSF53067">
    <property type="entry name" value="Actin-like ATPase domain"/>
    <property type="match status" value="1"/>
</dbReference>